<dbReference type="InterPro" id="IPR045324">
    <property type="entry name" value="Small_multidrug_res"/>
</dbReference>
<dbReference type="InterPro" id="IPR037185">
    <property type="entry name" value="EmrE-like"/>
</dbReference>
<dbReference type="Gene3D" id="1.10.3730.20">
    <property type="match status" value="1"/>
</dbReference>
<sequence length="106" mass="10949">MAVSWLVLILSGICESVWAIALDRSAGFSRIIPTVVFAVGLAVSMGGLAYAMKHIPIGTSYAIWVGIGAAITAAYGMISGEETVSLVRILLIGGLVACVIGLKLIE</sequence>
<dbReference type="GO" id="GO:0022857">
    <property type="term" value="F:transmembrane transporter activity"/>
    <property type="evidence" value="ECO:0007669"/>
    <property type="project" value="InterPro"/>
</dbReference>
<keyword evidence="2" id="KW-0813">Transport</keyword>
<dbReference type="Proteomes" id="UP000326060">
    <property type="component" value="Unassembled WGS sequence"/>
</dbReference>
<keyword evidence="5 8" id="KW-1133">Transmembrane helix</keyword>
<keyword evidence="4 7" id="KW-0812">Transmembrane</keyword>
<feature type="transmembrane region" description="Helical" evidence="8">
    <location>
        <begin position="29"/>
        <end position="49"/>
    </location>
</feature>
<evidence type="ECO:0000256" key="7">
    <source>
        <dbReference type="RuleBase" id="RU003942"/>
    </source>
</evidence>
<dbReference type="RefSeq" id="WP_150393413.1">
    <property type="nucleotide sequence ID" value="NZ_RZJP01000001.1"/>
</dbReference>
<keyword evidence="6 8" id="KW-0472">Membrane</keyword>
<comment type="subcellular location">
    <subcellularLocation>
        <location evidence="1 7">Cell membrane</location>
        <topology evidence="1 7">Multi-pass membrane protein</topology>
    </subcellularLocation>
</comment>
<evidence type="ECO:0000256" key="4">
    <source>
        <dbReference type="ARBA" id="ARBA00022692"/>
    </source>
</evidence>
<evidence type="ECO:0000256" key="8">
    <source>
        <dbReference type="SAM" id="Phobius"/>
    </source>
</evidence>
<dbReference type="InterPro" id="IPR000390">
    <property type="entry name" value="Small_drug/metabolite_transptr"/>
</dbReference>
<dbReference type="GO" id="GO:0005886">
    <property type="term" value="C:plasma membrane"/>
    <property type="evidence" value="ECO:0007669"/>
    <property type="project" value="UniProtKB-SubCell"/>
</dbReference>
<accession>A0A5M9ZDS2</accession>
<proteinExistence type="inferred from homology"/>
<comment type="similarity">
    <text evidence="7">Belongs to the drug/metabolite transporter (DMT) superfamily. Small multidrug resistance (SMR) (TC 2.A.7.1) family.</text>
</comment>
<dbReference type="PANTHER" id="PTHR30561:SF0">
    <property type="entry name" value="GUANIDINIUM EXPORTER"/>
    <property type="match status" value="1"/>
</dbReference>
<evidence type="ECO:0000256" key="5">
    <source>
        <dbReference type="ARBA" id="ARBA00022989"/>
    </source>
</evidence>
<feature type="transmembrane region" description="Helical" evidence="8">
    <location>
        <begin position="61"/>
        <end position="78"/>
    </location>
</feature>
<reference evidence="9 10" key="1">
    <citation type="journal article" date="2019" name="Syst. Appl. Microbiol.">
        <title>Characterization of Bifidobacterium species in feaces of the Egyptian fruit bat: Description of B. vespertilionis sp. nov. and B. rousetti sp. nov.</title>
        <authorList>
            <person name="Modesto M."/>
            <person name="Satti M."/>
            <person name="Watanabe K."/>
            <person name="Puglisi E."/>
            <person name="Morelli L."/>
            <person name="Huang C.-H."/>
            <person name="Liou J.-S."/>
            <person name="Miyashita M."/>
            <person name="Tamura T."/>
            <person name="Saito S."/>
            <person name="Mori K."/>
            <person name="Huang L."/>
            <person name="Sciavilla P."/>
            <person name="Sandri C."/>
            <person name="Spiezio C."/>
            <person name="Vitali F."/>
            <person name="Cavalieri D."/>
            <person name="Perpetuini G."/>
            <person name="Tofalo R."/>
            <person name="Bonetti A."/>
            <person name="Arita M."/>
            <person name="Mattarelli P."/>
        </authorList>
    </citation>
    <scope>NUCLEOTIDE SEQUENCE [LARGE SCALE GENOMIC DNA]</scope>
    <source>
        <strain evidence="9 10">RST27</strain>
    </source>
</reference>
<feature type="transmembrane region" description="Helical" evidence="8">
    <location>
        <begin position="84"/>
        <end position="105"/>
    </location>
</feature>
<evidence type="ECO:0000256" key="3">
    <source>
        <dbReference type="ARBA" id="ARBA00022475"/>
    </source>
</evidence>
<protein>
    <submittedName>
        <fullName evidence="9">Multidrug efflux SMR transporter</fullName>
    </submittedName>
</protein>
<keyword evidence="3" id="KW-1003">Cell membrane</keyword>
<evidence type="ECO:0000313" key="9">
    <source>
        <dbReference type="EMBL" id="KAA8817123.1"/>
    </source>
</evidence>
<evidence type="ECO:0000256" key="1">
    <source>
        <dbReference type="ARBA" id="ARBA00004651"/>
    </source>
</evidence>
<evidence type="ECO:0000256" key="6">
    <source>
        <dbReference type="ARBA" id="ARBA00023136"/>
    </source>
</evidence>
<gene>
    <name evidence="9" type="ORF">EMB92_00530</name>
</gene>
<evidence type="ECO:0000256" key="2">
    <source>
        <dbReference type="ARBA" id="ARBA00022448"/>
    </source>
</evidence>
<comment type="caution">
    <text evidence="9">The sequence shown here is derived from an EMBL/GenBank/DDBJ whole genome shotgun (WGS) entry which is preliminary data.</text>
</comment>
<name>A0A5M9ZDS2_9BIFI</name>
<organism evidence="9 10">
    <name type="scientific">Bifidobacterium callitrichos</name>
    <dbReference type="NCBI Taxonomy" id="762209"/>
    <lineage>
        <taxon>Bacteria</taxon>
        <taxon>Bacillati</taxon>
        <taxon>Actinomycetota</taxon>
        <taxon>Actinomycetes</taxon>
        <taxon>Bifidobacteriales</taxon>
        <taxon>Bifidobacteriaceae</taxon>
        <taxon>Bifidobacterium</taxon>
    </lineage>
</organism>
<dbReference type="Pfam" id="PF00893">
    <property type="entry name" value="Multi_Drug_Res"/>
    <property type="match status" value="1"/>
</dbReference>
<evidence type="ECO:0000313" key="10">
    <source>
        <dbReference type="Proteomes" id="UP000326060"/>
    </source>
</evidence>
<dbReference type="SUPFAM" id="SSF103481">
    <property type="entry name" value="Multidrug resistance efflux transporter EmrE"/>
    <property type="match status" value="1"/>
</dbReference>
<dbReference type="AlphaFoldDB" id="A0A5M9ZDS2"/>
<dbReference type="PANTHER" id="PTHR30561">
    <property type="entry name" value="SMR FAMILY PROTON-DEPENDENT DRUG EFFLUX TRANSPORTER SUGE"/>
    <property type="match status" value="1"/>
</dbReference>
<dbReference type="EMBL" id="RZJP01000001">
    <property type="protein sequence ID" value="KAA8817123.1"/>
    <property type="molecule type" value="Genomic_DNA"/>
</dbReference>